<proteinExistence type="predicted"/>
<comment type="caution">
    <text evidence="2">The sequence shown here is derived from an EMBL/GenBank/DDBJ whole genome shotgun (WGS) entry which is preliminary data.</text>
</comment>
<accession>A0AAD4K4U0</accession>
<dbReference type="PANTHER" id="PTHR21974">
    <property type="entry name" value="RE15880P"/>
    <property type="match status" value="1"/>
</dbReference>
<dbReference type="Proteomes" id="UP001200034">
    <property type="component" value="Unassembled WGS sequence"/>
</dbReference>
<reference evidence="2" key="1">
    <citation type="journal article" date="2021" name="Mol. Ecol. Resour.">
        <title>Phylogenomic analyses of the genus Drosophila reveals genomic signals of climate adaptation.</title>
        <authorList>
            <person name="Li F."/>
            <person name="Rane R.V."/>
            <person name="Luria V."/>
            <person name="Xiong Z."/>
            <person name="Chen J."/>
            <person name="Li Z."/>
            <person name="Catullo R.A."/>
            <person name="Griffin P.C."/>
            <person name="Schiffer M."/>
            <person name="Pearce S."/>
            <person name="Lee S.F."/>
            <person name="McElroy K."/>
            <person name="Stocker A."/>
            <person name="Shirriffs J."/>
            <person name="Cockerell F."/>
            <person name="Coppin C."/>
            <person name="Sgro C.M."/>
            <person name="Karger A."/>
            <person name="Cain J.W."/>
            <person name="Weber J.A."/>
            <person name="Santpere G."/>
            <person name="Kirschner M.W."/>
            <person name="Hoffmann A.A."/>
            <person name="Oakeshott J.G."/>
            <person name="Zhang G."/>
        </authorList>
    </citation>
    <scope>NUCLEOTIDE SEQUENCE</scope>
    <source>
        <strain evidence="2">BGI-SZ-2011g</strain>
    </source>
</reference>
<evidence type="ECO:0000256" key="1">
    <source>
        <dbReference type="SAM" id="Coils"/>
    </source>
</evidence>
<evidence type="ECO:0000313" key="2">
    <source>
        <dbReference type="EMBL" id="KAH8377524.1"/>
    </source>
</evidence>
<organism evidence="2 3">
    <name type="scientific">Drosophila rubida</name>
    <dbReference type="NCBI Taxonomy" id="30044"/>
    <lineage>
        <taxon>Eukaryota</taxon>
        <taxon>Metazoa</taxon>
        <taxon>Ecdysozoa</taxon>
        <taxon>Arthropoda</taxon>
        <taxon>Hexapoda</taxon>
        <taxon>Insecta</taxon>
        <taxon>Pterygota</taxon>
        <taxon>Neoptera</taxon>
        <taxon>Endopterygota</taxon>
        <taxon>Diptera</taxon>
        <taxon>Brachycera</taxon>
        <taxon>Muscomorpha</taxon>
        <taxon>Ephydroidea</taxon>
        <taxon>Drosophilidae</taxon>
        <taxon>Drosophila</taxon>
    </lineage>
</organism>
<dbReference type="AlphaFoldDB" id="A0AAD4K4U0"/>
<evidence type="ECO:0000313" key="3">
    <source>
        <dbReference type="Proteomes" id="UP001200034"/>
    </source>
</evidence>
<protein>
    <submittedName>
        <fullName evidence="2">Uncharacterized protein</fullName>
    </submittedName>
</protein>
<feature type="coiled-coil region" evidence="1">
    <location>
        <begin position="320"/>
        <end position="347"/>
    </location>
</feature>
<dbReference type="PANTHER" id="PTHR21974:SF2">
    <property type="entry name" value="RE15880P"/>
    <property type="match status" value="1"/>
</dbReference>
<dbReference type="EMBL" id="JAJJHW010001127">
    <property type="protein sequence ID" value="KAH8377524.1"/>
    <property type="molecule type" value="Genomic_DNA"/>
</dbReference>
<keyword evidence="3" id="KW-1185">Reference proteome</keyword>
<feature type="non-terminal residue" evidence="2">
    <location>
        <position position="1"/>
    </location>
</feature>
<keyword evidence="1" id="KW-0175">Coiled coil</keyword>
<dbReference type="GO" id="GO:0005929">
    <property type="term" value="C:cilium"/>
    <property type="evidence" value="ECO:0007669"/>
    <property type="project" value="TreeGrafter"/>
</dbReference>
<name>A0AAD4K4U0_9MUSC</name>
<sequence length="354" mass="40004">HIVRQYVRLDEQISKVEGGCPGPRLATAEAWIEHLQSKRDAMLGLEGMPKALQAEAASAGRARGGEQQALPLTLGERRERNTGNEIVANTPTNDLAQLAHNLGVIGDPRKASMHEDFFANLSESALYLLSIRYYGELLEHTRQRVKSLSASYAELNELYVNQDGIIAFISGGTYMTRLEESIDEQLESARDTRDKLGSAMEQWRICGTLLRAAANSSTQALKQWRQLNKLIDPKQKLQAALDCRSLLHASLTSLEAAQLALPHVELRYMSHRQVLAVNHCNTYLITDISNAARFEHTSRVFNSYEASMSKTCTWLYETFNKTLRRDFDKAEEMVRRLAQTLREHREEIFSAARK</sequence>
<gene>
    <name evidence="2" type="ORF">KR093_005801</name>
</gene>
<feature type="coiled-coil region" evidence="1">
    <location>
        <begin position="138"/>
        <end position="195"/>
    </location>
</feature>